<reference evidence="2 3" key="1">
    <citation type="submission" date="2016-10" db="EMBL/GenBank/DDBJ databases">
        <authorList>
            <person name="de Groot N.N."/>
        </authorList>
    </citation>
    <scope>NUCLEOTIDE SEQUENCE [LARGE SCALE GENOMIC DNA]</scope>
    <source>
        <strain evidence="2 3">AR67</strain>
    </source>
</reference>
<dbReference type="RefSeq" id="WP_074960378.1">
    <property type="nucleotide sequence ID" value="NZ_FOKQ01000005.1"/>
</dbReference>
<sequence>MACFIVPATEAIVTTVIQKVAAKKESADNKKSGELKLSFADKLKWLNGMLWGGSGLLAFEHVWHGEVTPFFPFLTAANDPADTAEMLHEMATSGSAMAILVTVVWAGLVIVSNKITASDNKSEKKAGATA</sequence>
<dbReference type="AlphaFoldDB" id="A0A1I1F7U6"/>
<protein>
    <submittedName>
        <fullName evidence="2">Uncharacterized protein</fullName>
    </submittedName>
</protein>
<keyword evidence="1" id="KW-1133">Transmembrane helix</keyword>
<keyword evidence="1" id="KW-0472">Membrane</keyword>
<evidence type="ECO:0000313" key="3">
    <source>
        <dbReference type="Proteomes" id="UP000182192"/>
    </source>
</evidence>
<organism evidence="2 3">
    <name type="scientific">Ruminococcus albus</name>
    <dbReference type="NCBI Taxonomy" id="1264"/>
    <lineage>
        <taxon>Bacteria</taxon>
        <taxon>Bacillati</taxon>
        <taxon>Bacillota</taxon>
        <taxon>Clostridia</taxon>
        <taxon>Eubacteriales</taxon>
        <taxon>Oscillospiraceae</taxon>
        <taxon>Ruminococcus</taxon>
    </lineage>
</organism>
<feature type="transmembrane region" description="Helical" evidence="1">
    <location>
        <begin position="96"/>
        <end position="115"/>
    </location>
</feature>
<accession>A0A1I1F7U6</accession>
<dbReference type="EMBL" id="FOKQ01000005">
    <property type="protein sequence ID" value="SFB95371.1"/>
    <property type="molecule type" value="Genomic_DNA"/>
</dbReference>
<name>A0A1I1F7U6_RUMAL</name>
<gene>
    <name evidence="2" type="ORF">SAMN02910406_00897</name>
</gene>
<evidence type="ECO:0000256" key="1">
    <source>
        <dbReference type="SAM" id="Phobius"/>
    </source>
</evidence>
<evidence type="ECO:0000313" key="2">
    <source>
        <dbReference type="EMBL" id="SFB95371.1"/>
    </source>
</evidence>
<dbReference type="OrthoDB" id="1770784at2"/>
<proteinExistence type="predicted"/>
<dbReference type="Proteomes" id="UP000182192">
    <property type="component" value="Unassembled WGS sequence"/>
</dbReference>
<keyword evidence="1" id="KW-0812">Transmembrane</keyword>